<dbReference type="Proteomes" id="UP000005801">
    <property type="component" value="Unassembled WGS sequence"/>
</dbReference>
<dbReference type="EMBL" id="ABCS01000009">
    <property type="protein sequence ID" value="EDM80567.1"/>
    <property type="molecule type" value="Genomic_DNA"/>
</dbReference>
<name>A6G0C1_9BACT</name>
<dbReference type="AlphaFoldDB" id="A6G0C1"/>
<reference evidence="1 2" key="1">
    <citation type="submission" date="2007-06" db="EMBL/GenBank/DDBJ databases">
        <authorList>
            <person name="Shimkets L."/>
            <person name="Ferriera S."/>
            <person name="Johnson J."/>
            <person name="Kravitz S."/>
            <person name="Beeson K."/>
            <person name="Sutton G."/>
            <person name="Rogers Y.-H."/>
            <person name="Friedman R."/>
            <person name="Frazier M."/>
            <person name="Venter J.C."/>
        </authorList>
    </citation>
    <scope>NUCLEOTIDE SEQUENCE [LARGE SCALE GENOMIC DNA]</scope>
    <source>
        <strain evidence="1 2">SIR-1</strain>
    </source>
</reference>
<accession>A6G0C1</accession>
<keyword evidence="2" id="KW-1185">Reference proteome</keyword>
<comment type="caution">
    <text evidence="1">The sequence shown here is derived from an EMBL/GenBank/DDBJ whole genome shotgun (WGS) entry which is preliminary data.</text>
</comment>
<proteinExistence type="predicted"/>
<protein>
    <submittedName>
        <fullName evidence="1">Uncharacterized protein</fullName>
    </submittedName>
</protein>
<evidence type="ECO:0000313" key="1">
    <source>
        <dbReference type="EMBL" id="EDM80567.1"/>
    </source>
</evidence>
<sequence length="166" mass="18653">MKERETMNETEQEHKLERDTIKLSFIIRELYPPSVAGGVGGLRVEYSNHWSWDDEGASAWEALLEDGGLQSEFPEGSDPFITLWNGSGTRGELYMEFRPVGGTRWASVPNLSTRDNVWETKVSKIAAATEQPEGGIHTAFRILLKVGEVNYIFDPHLKLTKKRGTG</sequence>
<gene>
    <name evidence="1" type="ORF">PPSIR1_36779</name>
</gene>
<evidence type="ECO:0000313" key="2">
    <source>
        <dbReference type="Proteomes" id="UP000005801"/>
    </source>
</evidence>
<organism evidence="1 2">
    <name type="scientific">Plesiocystis pacifica SIR-1</name>
    <dbReference type="NCBI Taxonomy" id="391625"/>
    <lineage>
        <taxon>Bacteria</taxon>
        <taxon>Pseudomonadati</taxon>
        <taxon>Myxococcota</taxon>
        <taxon>Polyangia</taxon>
        <taxon>Nannocystales</taxon>
        <taxon>Nannocystaceae</taxon>
        <taxon>Plesiocystis</taxon>
    </lineage>
</organism>
<dbReference type="STRING" id="391625.PPSIR1_36779"/>